<dbReference type="SUPFAM" id="SSF46689">
    <property type="entry name" value="Homeodomain-like"/>
    <property type="match status" value="1"/>
</dbReference>
<dbReference type="GO" id="GO:0003677">
    <property type="term" value="F:DNA binding"/>
    <property type="evidence" value="ECO:0007669"/>
    <property type="project" value="UniProtKB-UniRule"/>
</dbReference>
<dbReference type="GO" id="GO:0005634">
    <property type="term" value="C:nucleus"/>
    <property type="evidence" value="ECO:0007669"/>
    <property type="project" value="UniProtKB-SubCell"/>
</dbReference>
<accession>A0A4P9YA65</accession>
<proteinExistence type="predicted"/>
<evidence type="ECO:0000313" key="7">
    <source>
        <dbReference type="Proteomes" id="UP000281549"/>
    </source>
</evidence>
<dbReference type="PANTHER" id="PTHR11850">
    <property type="entry name" value="HOMEOBOX PROTEIN TRANSCRIPTION FACTORS"/>
    <property type="match status" value="1"/>
</dbReference>
<dbReference type="EMBL" id="ML006988">
    <property type="protein sequence ID" value="RKP16107.1"/>
    <property type="molecule type" value="Genomic_DNA"/>
</dbReference>
<dbReference type="GO" id="GO:0006355">
    <property type="term" value="P:regulation of DNA-templated transcription"/>
    <property type="evidence" value="ECO:0007669"/>
    <property type="project" value="InterPro"/>
</dbReference>
<gene>
    <name evidence="6" type="ORF">ROZALSC1DRAFT_17994</name>
</gene>
<feature type="domain" description="Homeobox" evidence="5">
    <location>
        <begin position="12"/>
        <end position="70"/>
    </location>
</feature>
<keyword evidence="2 4" id="KW-0371">Homeobox</keyword>
<name>A0A4P9YA65_ROZAC</name>
<keyword evidence="3 4" id="KW-0539">Nucleus</keyword>
<dbReference type="SMART" id="SM00389">
    <property type="entry name" value="HOX"/>
    <property type="match status" value="1"/>
</dbReference>
<dbReference type="CDD" id="cd00086">
    <property type="entry name" value="homeodomain"/>
    <property type="match status" value="1"/>
</dbReference>
<dbReference type="InterPro" id="IPR009057">
    <property type="entry name" value="Homeodomain-like_sf"/>
</dbReference>
<dbReference type="Pfam" id="PF05920">
    <property type="entry name" value="Homeobox_KN"/>
    <property type="match status" value="1"/>
</dbReference>
<comment type="subcellular location">
    <subcellularLocation>
        <location evidence="4">Nucleus</location>
    </subcellularLocation>
</comment>
<dbReference type="InterPro" id="IPR008422">
    <property type="entry name" value="KN_HD"/>
</dbReference>
<dbReference type="AlphaFoldDB" id="A0A4P9YA65"/>
<evidence type="ECO:0000313" key="6">
    <source>
        <dbReference type="EMBL" id="RKP16107.1"/>
    </source>
</evidence>
<evidence type="ECO:0000259" key="5">
    <source>
        <dbReference type="PROSITE" id="PS50071"/>
    </source>
</evidence>
<dbReference type="PROSITE" id="PS50071">
    <property type="entry name" value="HOMEOBOX_2"/>
    <property type="match status" value="1"/>
</dbReference>
<evidence type="ECO:0000256" key="4">
    <source>
        <dbReference type="PROSITE-ProRule" id="PRU00108"/>
    </source>
</evidence>
<evidence type="ECO:0000256" key="2">
    <source>
        <dbReference type="ARBA" id="ARBA00023155"/>
    </source>
</evidence>
<organism evidence="6 7">
    <name type="scientific">Rozella allomycis (strain CSF55)</name>
    <dbReference type="NCBI Taxonomy" id="988480"/>
    <lineage>
        <taxon>Eukaryota</taxon>
        <taxon>Fungi</taxon>
        <taxon>Fungi incertae sedis</taxon>
        <taxon>Cryptomycota</taxon>
        <taxon>Cryptomycota incertae sedis</taxon>
        <taxon>Rozella</taxon>
    </lineage>
</organism>
<dbReference type="Proteomes" id="UP000281549">
    <property type="component" value="Unassembled WGS sequence"/>
</dbReference>
<keyword evidence="1 4" id="KW-0238">DNA-binding</keyword>
<evidence type="ECO:0000256" key="3">
    <source>
        <dbReference type="ARBA" id="ARBA00023242"/>
    </source>
</evidence>
<evidence type="ECO:0000256" key="1">
    <source>
        <dbReference type="ARBA" id="ARBA00023125"/>
    </source>
</evidence>
<protein>
    <recommendedName>
        <fullName evidence="5">Homeobox domain-containing protein</fullName>
    </recommendedName>
</protein>
<reference evidence="7" key="1">
    <citation type="journal article" date="2018" name="Nat. Microbiol.">
        <title>Leveraging single-cell genomics to expand the fungal tree of life.</title>
        <authorList>
            <person name="Ahrendt S.R."/>
            <person name="Quandt C.A."/>
            <person name="Ciobanu D."/>
            <person name="Clum A."/>
            <person name="Salamov A."/>
            <person name="Andreopoulos B."/>
            <person name="Cheng J.F."/>
            <person name="Woyke T."/>
            <person name="Pelin A."/>
            <person name="Henrissat B."/>
            <person name="Reynolds N.K."/>
            <person name="Benny G.L."/>
            <person name="Smith M.E."/>
            <person name="James T.Y."/>
            <person name="Grigoriev I.V."/>
        </authorList>
    </citation>
    <scope>NUCLEOTIDE SEQUENCE [LARGE SCALE GENOMIC DNA]</scope>
    <source>
        <strain evidence="7">CSF55</strain>
    </source>
</reference>
<sequence length="70" mass="8480">MEKENVYGYISRRRNYDASAVMILEAWLLNNYSYPYLSVNEYDALVTSTGLSKKQISMWFRNYRRRKLNK</sequence>
<dbReference type="Gene3D" id="1.10.10.60">
    <property type="entry name" value="Homeodomain-like"/>
    <property type="match status" value="1"/>
</dbReference>
<dbReference type="InterPro" id="IPR001356">
    <property type="entry name" value="HD"/>
</dbReference>
<dbReference type="InterPro" id="IPR050224">
    <property type="entry name" value="TALE_homeobox"/>
</dbReference>